<dbReference type="RefSeq" id="XP_044557039.1">
    <property type="nucleotide sequence ID" value="XM_044713163.1"/>
</dbReference>
<reference evidence="1 2" key="1">
    <citation type="journal article" date="2019" name="Sci. Rep.">
        <title>Nanopore sequencing improves the draft genome of the human pathogenic amoeba Naegleria fowleri.</title>
        <authorList>
            <person name="Liechti N."/>
            <person name="Schurch N."/>
            <person name="Bruggmann R."/>
            <person name="Wittwer M."/>
        </authorList>
    </citation>
    <scope>NUCLEOTIDE SEQUENCE [LARGE SCALE GENOMIC DNA]</scope>
    <source>
        <strain evidence="1 2">ATCC 30894</strain>
    </source>
</reference>
<protein>
    <submittedName>
        <fullName evidence="1">Uncharacterized protein</fullName>
    </submittedName>
</protein>
<name>A0A6A5BE10_NAEFO</name>
<keyword evidence="2" id="KW-1185">Reference proteome</keyword>
<dbReference type="GeneID" id="68116444"/>
<dbReference type="OrthoDB" id="10292629at2759"/>
<comment type="caution">
    <text evidence="1">The sequence shown here is derived from an EMBL/GenBank/DDBJ whole genome shotgun (WGS) entry which is preliminary data.</text>
</comment>
<dbReference type="VEuPathDB" id="AmoebaDB:NF0049290"/>
<proteinExistence type="predicted"/>
<evidence type="ECO:0000313" key="1">
    <source>
        <dbReference type="EMBL" id="KAF0972324.1"/>
    </source>
</evidence>
<dbReference type="VEuPathDB" id="AmoebaDB:NfTy_060780"/>
<dbReference type="VEuPathDB" id="AmoebaDB:FDP41_009227"/>
<evidence type="ECO:0000313" key="2">
    <source>
        <dbReference type="Proteomes" id="UP000444721"/>
    </source>
</evidence>
<dbReference type="EMBL" id="VFQX01000068">
    <property type="protein sequence ID" value="KAF0972324.1"/>
    <property type="molecule type" value="Genomic_DNA"/>
</dbReference>
<dbReference type="AlphaFoldDB" id="A0A6A5BE10"/>
<sequence>MYNPFKPITNFFYREFFGPNTKKVEKNWESIKRAIEWSAVIYIIYLASEPINPELYELKKYLEQSERYVGMQLSNVVNQEFEKIEMENRAMGS</sequence>
<accession>A0A6A5BE10</accession>
<organism evidence="1 2">
    <name type="scientific">Naegleria fowleri</name>
    <name type="common">Brain eating amoeba</name>
    <dbReference type="NCBI Taxonomy" id="5763"/>
    <lineage>
        <taxon>Eukaryota</taxon>
        <taxon>Discoba</taxon>
        <taxon>Heterolobosea</taxon>
        <taxon>Tetramitia</taxon>
        <taxon>Eutetramitia</taxon>
        <taxon>Vahlkampfiidae</taxon>
        <taxon>Naegleria</taxon>
    </lineage>
</organism>
<dbReference type="Proteomes" id="UP000444721">
    <property type="component" value="Unassembled WGS sequence"/>
</dbReference>
<gene>
    <name evidence="1" type="ORF">FDP41_009227</name>
</gene>